<dbReference type="GO" id="GO:0005524">
    <property type="term" value="F:ATP binding"/>
    <property type="evidence" value="ECO:0007669"/>
    <property type="project" value="InterPro"/>
</dbReference>
<name>A0A3G2HTL1_9BURK</name>
<sequence length="331" mass="36230">MGEVIFCEDLHLQRQVVLKYLQAGVESRRLLDEQKALSKVRSKHVVQLYDIVNVPGAVSPQPAIVLEFINGEELNAGGLSADTNYLHLIWQISCGLADIHSHEIIHRDIKPGNIKIDGEGVVKILDFGLSRNNATAETRSIIGTPIFMAPELWGDQTIAFDSSIDVYAFGVTCLALLTEEAPLSLCERPPRQPSLTDFSAPFVGLPSEITHTLHQCLAPDRRDRPSMQVIQNLLAKHLLKDRHRATVVLNGTANTLDYKNRRISLNATVGSLTIEYDGLAFNVTQVTGAVYINNTSVSVGMVVPGCCVLTFGSGGSRKFVTFDVSNPEVMP</sequence>
<dbReference type="AlphaFoldDB" id="A0A3G2HTL1"/>
<evidence type="ECO:0000313" key="3">
    <source>
        <dbReference type="Proteomes" id="UP000268070"/>
    </source>
</evidence>
<dbReference type="Pfam" id="PF00069">
    <property type="entry name" value="Pkinase"/>
    <property type="match status" value="1"/>
</dbReference>
<dbReference type="OrthoDB" id="9801841at2"/>
<dbReference type="KEGG" id="aaqu:D3M96_08005"/>
<keyword evidence="2" id="KW-0808">Transferase</keyword>
<gene>
    <name evidence="2" type="ORF">D3M96_08005</name>
</gene>
<dbReference type="InterPro" id="IPR000719">
    <property type="entry name" value="Prot_kinase_dom"/>
</dbReference>
<protein>
    <submittedName>
        <fullName evidence="2">Serine/threonine protein kinase</fullName>
    </submittedName>
</protein>
<evidence type="ECO:0000313" key="2">
    <source>
        <dbReference type="EMBL" id="AYN20473.1"/>
    </source>
</evidence>
<dbReference type="EMBL" id="CP032153">
    <property type="protein sequence ID" value="AYN20473.1"/>
    <property type="molecule type" value="Genomic_DNA"/>
</dbReference>
<proteinExistence type="predicted"/>
<dbReference type="CDD" id="cd14014">
    <property type="entry name" value="STKc_PknB_like"/>
    <property type="match status" value="1"/>
</dbReference>
<keyword evidence="2" id="KW-0418">Kinase</keyword>
<feature type="domain" description="Protein kinase" evidence="1">
    <location>
        <begin position="1"/>
        <end position="240"/>
    </location>
</feature>
<dbReference type="PROSITE" id="PS50011">
    <property type="entry name" value="PROTEIN_KINASE_DOM"/>
    <property type="match status" value="1"/>
</dbReference>
<dbReference type="SUPFAM" id="SSF56112">
    <property type="entry name" value="Protein kinase-like (PK-like)"/>
    <property type="match status" value="1"/>
</dbReference>
<dbReference type="GO" id="GO:0004674">
    <property type="term" value="F:protein serine/threonine kinase activity"/>
    <property type="evidence" value="ECO:0007669"/>
    <property type="project" value="UniProtKB-KW"/>
</dbReference>
<dbReference type="InterPro" id="IPR051681">
    <property type="entry name" value="Ser/Thr_Kinases-Pseudokinases"/>
</dbReference>
<keyword evidence="2" id="KW-0723">Serine/threonine-protein kinase</keyword>
<organism evidence="2 3">
    <name type="scientific">Alcaligenes aquatilis</name>
    <dbReference type="NCBI Taxonomy" id="323284"/>
    <lineage>
        <taxon>Bacteria</taxon>
        <taxon>Pseudomonadati</taxon>
        <taxon>Pseudomonadota</taxon>
        <taxon>Betaproteobacteria</taxon>
        <taxon>Burkholderiales</taxon>
        <taxon>Alcaligenaceae</taxon>
        <taxon>Alcaligenes</taxon>
    </lineage>
</organism>
<evidence type="ECO:0000259" key="1">
    <source>
        <dbReference type="PROSITE" id="PS50011"/>
    </source>
</evidence>
<accession>A0A3G2HTL1</accession>
<dbReference type="Gene3D" id="1.10.510.10">
    <property type="entry name" value="Transferase(Phosphotransferase) domain 1"/>
    <property type="match status" value="1"/>
</dbReference>
<dbReference type="InterPro" id="IPR011009">
    <property type="entry name" value="Kinase-like_dom_sf"/>
</dbReference>
<dbReference type="Proteomes" id="UP000268070">
    <property type="component" value="Chromosome"/>
</dbReference>
<dbReference type="SMART" id="SM00220">
    <property type="entry name" value="S_TKc"/>
    <property type="match status" value="1"/>
</dbReference>
<dbReference type="PANTHER" id="PTHR44329">
    <property type="entry name" value="SERINE/THREONINE-PROTEIN KINASE TNNI3K-RELATED"/>
    <property type="match status" value="1"/>
</dbReference>
<reference evidence="2 3" key="1">
    <citation type="submission" date="2018-09" db="EMBL/GenBank/DDBJ databases">
        <title>Complete genome sequence of the hydrocarbonoclastic bacterium Alcaligenes aquatilis QD168, isolated from a crude-oil polluted marine sediment of Central Chile.</title>
        <authorList>
            <person name="Duran R.E."/>
            <person name="Barra B."/>
            <person name="Salva-Serra F."/>
            <person name="Mendez V."/>
            <person name="Moore E.R.B."/>
            <person name="Seeger M."/>
        </authorList>
    </citation>
    <scope>NUCLEOTIDE SEQUENCE [LARGE SCALE GENOMIC DNA]</scope>
    <source>
        <strain evidence="2 3">QD168</strain>
    </source>
</reference>